<dbReference type="PANTHER" id="PTHR23513">
    <property type="entry name" value="INTEGRAL MEMBRANE EFFLUX PROTEIN-RELATED"/>
    <property type="match status" value="1"/>
</dbReference>
<keyword evidence="6 7" id="KW-0472">Membrane</keyword>
<dbReference type="SUPFAM" id="SSF103473">
    <property type="entry name" value="MFS general substrate transporter"/>
    <property type="match status" value="1"/>
</dbReference>
<name>A0A848G816_9RHOO</name>
<sequence length="405" mass="42868">MRALEHRNFRLYFLGQAVSILGSWIQQVAMAWLVYRITGSAALLGITSFAALIPQLLVGPLAGAWIDKHDKRKWLMRVQGLLAAQALVLAGLTWLGWVGPGLLIFMAVCLGVCNAFDTPLRQSLISVFVERREDLPNALALNAMLFNTGRFIGPPVAGLLLGLTSEAACFALNALTFVALFVAVARVKVAGTPRAEGSVGDVFKEGLAYAWHTWPVRMLITVLMALNLTASAYAVLLPVFAADVFAGDARTLGLLWGAAGCGAFGSTVFLATRRSIPGLIGAISLGTTVSAVALLAFGWTRLLPVAMAAMVALGFGISVCNVGINMLLQSMAPDRLRGRIVSFFTSGRFGFDALGGLLAGFIATAIGPGRTMILEGVLLLAFVVFLQTRRERLAGHVAEHDAAAG</sequence>
<comment type="subcellular location">
    <subcellularLocation>
        <location evidence="1">Cell membrane</location>
        <topology evidence="1">Multi-pass membrane protein</topology>
    </subcellularLocation>
</comment>
<evidence type="ECO:0000256" key="5">
    <source>
        <dbReference type="ARBA" id="ARBA00022989"/>
    </source>
</evidence>
<dbReference type="InterPro" id="IPR010290">
    <property type="entry name" value="TM_effector"/>
</dbReference>
<feature type="transmembrane region" description="Helical" evidence="7">
    <location>
        <begin position="159"/>
        <end position="184"/>
    </location>
</feature>
<keyword evidence="4 7" id="KW-0812">Transmembrane</keyword>
<protein>
    <submittedName>
        <fullName evidence="8">MFS transporter</fullName>
    </submittedName>
</protein>
<dbReference type="AlphaFoldDB" id="A0A848G816"/>
<evidence type="ECO:0000256" key="3">
    <source>
        <dbReference type="ARBA" id="ARBA00022475"/>
    </source>
</evidence>
<feature type="transmembrane region" description="Helical" evidence="7">
    <location>
        <begin position="253"/>
        <end position="272"/>
    </location>
</feature>
<evidence type="ECO:0000313" key="8">
    <source>
        <dbReference type="EMBL" id="NML27404.1"/>
    </source>
</evidence>
<dbReference type="PANTHER" id="PTHR23513:SF11">
    <property type="entry name" value="STAPHYLOFERRIN A TRANSPORTER"/>
    <property type="match status" value="1"/>
</dbReference>
<feature type="transmembrane region" description="Helical" evidence="7">
    <location>
        <begin position="41"/>
        <end position="62"/>
    </location>
</feature>
<keyword evidence="3" id="KW-1003">Cell membrane</keyword>
<evidence type="ECO:0000313" key="9">
    <source>
        <dbReference type="Proteomes" id="UP000580043"/>
    </source>
</evidence>
<evidence type="ECO:0000256" key="7">
    <source>
        <dbReference type="SAM" id="Phobius"/>
    </source>
</evidence>
<dbReference type="EMBL" id="JABBGA010000014">
    <property type="protein sequence ID" value="NML27404.1"/>
    <property type="molecule type" value="Genomic_DNA"/>
</dbReference>
<proteinExistence type="predicted"/>
<dbReference type="InterPro" id="IPR036259">
    <property type="entry name" value="MFS_trans_sf"/>
</dbReference>
<feature type="transmembrane region" description="Helical" evidence="7">
    <location>
        <begin position="219"/>
        <end position="241"/>
    </location>
</feature>
<organism evidence="8 9">
    <name type="scientific">Zoogloea dura</name>
    <dbReference type="NCBI Taxonomy" id="2728840"/>
    <lineage>
        <taxon>Bacteria</taxon>
        <taxon>Pseudomonadati</taxon>
        <taxon>Pseudomonadota</taxon>
        <taxon>Betaproteobacteria</taxon>
        <taxon>Rhodocyclales</taxon>
        <taxon>Zoogloeaceae</taxon>
        <taxon>Zoogloea</taxon>
    </lineage>
</organism>
<feature type="transmembrane region" description="Helical" evidence="7">
    <location>
        <begin position="305"/>
        <end position="328"/>
    </location>
</feature>
<comment type="caution">
    <text evidence="8">The sequence shown here is derived from an EMBL/GenBank/DDBJ whole genome shotgun (WGS) entry which is preliminary data.</text>
</comment>
<dbReference type="CDD" id="cd06173">
    <property type="entry name" value="MFS_MefA_like"/>
    <property type="match status" value="1"/>
</dbReference>
<feature type="transmembrane region" description="Helical" evidence="7">
    <location>
        <begin position="372"/>
        <end position="388"/>
    </location>
</feature>
<gene>
    <name evidence="8" type="ORF">HHL15_16740</name>
</gene>
<keyword evidence="5 7" id="KW-1133">Transmembrane helix</keyword>
<evidence type="ECO:0000256" key="1">
    <source>
        <dbReference type="ARBA" id="ARBA00004651"/>
    </source>
</evidence>
<accession>A0A848G816</accession>
<dbReference type="Pfam" id="PF05977">
    <property type="entry name" value="MFS_3"/>
    <property type="match status" value="1"/>
</dbReference>
<keyword evidence="2" id="KW-0813">Transport</keyword>
<keyword evidence="9" id="KW-1185">Reference proteome</keyword>
<feature type="transmembrane region" description="Helical" evidence="7">
    <location>
        <begin position="279"/>
        <end position="299"/>
    </location>
</feature>
<reference evidence="8 9" key="1">
    <citation type="submission" date="2020-04" db="EMBL/GenBank/DDBJ databases">
        <title>Zoogloea sp. G-4-1-14 isolated from soil.</title>
        <authorList>
            <person name="Dahal R.H."/>
        </authorList>
    </citation>
    <scope>NUCLEOTIDE SEQUENCE [LARGE SCALE GENOMIC DNA]</scope>
    <source>
        <strain evidence="8 9">G-4-1-14</strain>
    </source>
</reference>
<dbReference type="GO" id="GO:0005886">
    <property type="term" value="C:plasma membrane"/>
    <property type="evidence" value="ECO:0007669"/>
    <property type="project" value="UniProtKB-SubCell"/>
</dbReference>
<evidence type="ECO:0000256" key="6">
    <source>
        <dbReference type="ARBA" id="ARBA00023136"/>
    </source>
</evidence>
<evidence type="ECO:0000256" key="2">
    <source>
        <dbReference type="ARBA" id="ARBA00022448"/>
    </source>
</evidence>
<dbReference type="Gene3D" id="1.20.1250.20">
    <property type="entry name" value="MFS general substrate transporter like domains"/>
    <property type="match status" value="1"/>
</dbReference>
<feature type="transmembrane region" description="Helical" evidence="7">
    <location>
        <begin position="12"/>
        <end position="35"/>
    </location>
</feature>
<feature type="transmembrane region" description="Helical" evidence="7">
    <location>
        <begin position="349"/>
        <end position="366"/>
    </location>
</feature>
<dbReference type="Proteomes" id="UP000580043">
    <property type="component" value="Unassembled WGS sequence"/>
</dbReference>
<evidence type="ECO:0000256" key="4">
    <source>
        <dbReference type="ARBA" id="ARBA00022692"/>
    </source>
</evidence>